<feature type="transmembrane region" description="Helical" evidence="1">
    <location>
        <begin position="234"/>
        <end position="254"/>
    </location>
</feature>
<gene>
    <name evidence="2" type="ORF">H7F21_05255</name>
</gene>
<dbReference type="RefSeq" id="WP_185788161.1">
    <property type="nucleotide sequence ID" value="NZ_JACLCP010000001.1"/>
</dbReference>
<reference evidence="2" key="1">
    <citation type="submission" date="2020-08" db="EMBL/GenBank/DDBJ databases">
        <title>Winogradskyella ouciana sp. nov., isolated from the hadal seawater of the Mariana Trench.</title>
        <authorList>
            <person name="He X."/>
        </authorList>
    </citation>
    <scope>NUCLEOTIDE SEQUENCE [LARGE SCALE GENOMIC DNA]</scope>
    <source>
        <strain evidence="2">KCTC 52348</strain>
    </source>
</reference>
<evidence type="ECO:0008006" key="4">
    <source>
        <dbReference type="Google" id="ProtNLM"/>
    </source>
</evidence>
<keyword evidence="1" id="KW-1133">Transmembrane helix</keyword>
<feature type="transmembrane region" description="Helical" evidence="1">
    <location>
        <begin position="135"/>
        <end position="157"/>
    </location>
</feature>
<proteinExistence type="predicted"/>
<protein>
    <recommendedName>
        <fullName evidence="4">Oligosaccharide repeat unit polymerase</fullName>
    </recommendedName>
</protein>
<evidence type="ECO:0000313" key="3">
    <source>
        <dbReference type="Proteomes" id="UP000533900"/>
    </source>
</evidence>
<feature type="transmembrane region" description="Helical" evidence="1">
    <location>
        <begin position="7"/>
        <end position="23"/>
    </location>
</feature>
<organism evidence="2 3">
    <name type="scientific">Winogradskyella flava</name>
    <dbReference type="NCBI Taxonomy" id="1884876"/>
    <lineage>
        <taxon>Bacteria</taxon>
        <taxon>Pseudomonadati</taxon>
        <taxon>Bacteroidota</taxon>
        <taxon>Flavobacteriia</taxon>
        <taxon>Flavobacteriales</taxon>
        <taxon>Flavobacteriaceae</taxon>
        <taxon>Winogradskyella</taxon>
    </lineage>
</organism>
<dbReference type="AlphaFoldDB" id="A0A842IMM1"/>
<evidence type="ECO:0000256" key="1">
    <source>
        <dbReference type="SAM" id="Phobius"/>
    </source>
</evidence>
<evidence type="ECO:0000313" key="2">
    <source>
        <dbReference type="EMBL" id="MBC2844492.1"/>
    </source>
</evidence>
<keyword evidence="3" id="KW-1185">Reference proteome</keyword>
<comment type="caution">
    <text evidence="2">The sequence shown here is derived from an EMBL/GenBank/DDBJ whole genome shotgun (WGS) entry which is preliminary data.</text>
</comment>
<keyword evidence="1" id="KW-0472">Membrane</keyword>
<dbReference type="Proteomes" id="UP000533900">
    <property type="component" value="Unassembled WGS sequence"/>
</dbReference>
<feature type="transmembrane region" description="Helical" evidence="1">
    <location>
        <begin position="91"/>
        <end position="114"/>
    </location>
</feature>
<accession>A0A842IMM1</accession>
<feature type="transmembrane region" description="Helical" evidence="1">
    <location>
        <begin position="51"/>
        <end position="71"/>
    </location>
</feature>
<feature type="transmembrane region" description="Helical" evidence="1">
    <location>
        <begin position="191"/>
        <end position="222"/>
    </location>
</feature>
<feature type="transmembrane region" description="Helical" evidence="1">
    <location>
        <begin position="414"/>
        <end position="433"/>
    </location>
</feature>
<name>A0A842IMM1_9FLAO</name>
<feature type="transmembrane region" description="Helical" evidence="1">
    <location>
        <begin position="387"/>
        <end position="408"/>
    </location>
</feature>
<keyword evidence="1" id="KW-0812">Transmembrane</keyword>
<feature type="transmembrane region" description="Helical" evidence="1">
    <location>
        <begin position="163"/>
        <end position="184"/>
    </location>
</feature>
<sequence length="468" mass="54071">MDVNAKKLIIVVFFLGLFSAILGPHFMSTMKSVLSLSVVIFLFFKLRNPFFLTIFLALVYQWLQINIKIVYGNITDIPLEHQFSFHQDVEFIYIANTISNIGLICFALGLYWPLKKRIGSFDITEKLPKQYRPDRLLYVYIIFSLVLTGLGVLVSNVSGLNTLIVAISKLKWGFLLATFIYCHLLNSSKKVLYAFVLVEVLVGFTGYFSGFKDIILILIIGWFSIKKLINYKSYVQFIVVLSLGLSLGLVWTAVKFDYRDFLVGGEKSQRVVVSKTDATKELLKLLKDLSKDDILISSEFFIDRLSYIEFFSIVLRNVPNSIPFENGKIFKESSLFYFKPRLLFPDKPLIDDSDHTNKYTRLNLMDDGRASHSIGFMTDAYIDFGPIGMFPFLIGLGLLFGITMRILIFKSPNIFWAIIYTVPFYFLVSVYSFNMIKVMGNFITYFIPVFFLRNIFYKYFDKYFIANE</sequence>
<feature type="transmembrane region" description="Helical" evidence="1">
    <location>
        <begin position="442"/>
        <end position="460"/>
    </location>
</feature>
<dbReference type="EMBL" id="JACLCP010000001">
    <property type="protein sequence ID" value="MBC2844492.1"/>
    <property type="molecule type" value="Genomic_DNA"/>
</dbReference>